<dbReference type="RefSeq" id="XP_015659251.1">
    <property type="nucleotide sequence ID" value="XM_015801850.1"/>
</dbReference>
<dbReference type="RefSeq" id="XP_015659250.1">
    <property type="nucleotide sequence ID" value="XM_015801849.1"/>
</dbReference>
<dbReference type="RefSeq" id="XP_015659249.1">
    <property type="nucleotide sequence ID" value="XM_015801848.1"/>
</dbReference>
<organism evidence="1 2">
    <name type="scientific">Leptomonas pyrrhocoris</name>
    <name type="common">Firebug parasite</name>
    <dbReference type="NCBI Taxonomy" id="157538"/>
    <lineage>
        <taxon>Eukaryota</taxon>
        <taxon>Discoba</taxon>
        <taxon>Euglenozoa</taxon>
        <taxon>Kinetoplastea</taxon>
        <taxon>Metakinetoplastina</taxon>
        <taxon>Trypanosomatida</taxon>
        <taxon>Trypanosomatidae</taxon>
        <taxon>Leishmaniinae</taxon>
        <taxon>Leptomonas</taxon>
    </lineage>
</organism>
<keyword evidence="2" id="KW-1185">Reference proteome</keyword>
<protein>
    <recommendedName>
        <fullName evidence="3">SKP1 component POZ domain-containing protein</fullName>
    </recommendedName>
</protein>
<dbReference type="VEuPathDB" id="TriTrypDB:LpyrH10_07_0530"/>
<dbReference type="EMBL" id="LGTL01000007">
    <property type="protein sequence ID" value="KPA80810.1"/>
    <property type="molecule type" value="Genomic_DNA"/>
</dbReference>
<comment type="caution">
    <text evidence="1">The sequence shown here is derived from an EMBL/GenBank/DDBJ whole genome shotgun (WGS) entry which is preliminary data.</text>
</comment>
<name>A0A0N0DVS7_LEPPY</name>
<reference evidence="1 2" key="1">
    <citation type="submission" date="2015-07" db="EMBL/GenBank/DDBJ databases">
        <title>High-quality genome of monoxenous trypanosomatid Leptomonas pyrrhocoris.</title>
        <authorList>
            <person name="Flegontov P."/>
            <person name="Butenko A."/>
            <person name="Firsov S."/>
            <person name="Vlcek C."/>
            <person name="Logacheva M.D."/>
            <person name="Field M."/>
            <person name="Filatov D."/>
            <person name="Flegontova O."/>
            <person name="Gerasimov E."/>
            <person name="Jackson A.P."/>
            <person name="Kelly S."/>
            <person name="Opperdoes F."/>
            <person name="O'Reilly A."/>
            <person name="Votypka J."/>
            <person name="Yurchenko V."/>
            <person name="Lukes J."/>
        </authorList>
    </citation>
    <scope>NUCLEOTIDE SEQUENCE [LARGE SCALE GENOMIC DNA]</scope>
    <source>
        <strain evidence="1">H10</strain>
    </source>
</reference>
<sequence>MTEEPVLDTRVVLKGPNGEFKVDRDLYIIVHCEDGKYIEVPKSQASVCPFIKQVEGDEIPEFEYPATVLEHLIRWAAHYGVEGKAASELTRPCIYRDFSYVVTEKWDNDFFNQRLCSPLHQKHYLLTMTAAEKFGVQGLLDFMSIGLGCKLRGKDDASIIHDVMGLDKEVEVTDADLADVSKEYSWFDDAVRPTTKK</sequence>
<dbReference type="GeneID" id="26904537"/>
<dbReference type="Proteomes" id="UP000037923">
    <property type="component" value="Unassembled WGS sequence"/>
</dbReference>
<dbReference type="EMBL" id="LGTL01000007">
    <property type="protein sequence ID" value="KPA80812.1"/>
    <property type="molecule type" value="Genomic_DNA"/>
</dbReference>
<proteinExistence type="predicted"/>
<dbReference type="AlphaFoldDB" id="A0A0N0DVS7"/>
<accession>A0A0N0DVS7</accession>
<dbReference type="InterPro" id="IPR011333">
    <property type="entry name" value="SKP1/BTB/POZ_sf"/>
</dbReference>
<dbReference type="OMA" id="MKGFHDF"/>
<dbReference type="EMBL" id="LGTL01000007">
    <property type="protein sequence ID" value="KPA80811.1"/>
    <property type="molecule type" value="Genomic_DNA"/>
</dbReference>
<evidence type="ECO:0000313" key="1">
    <source>
        <dbReference type="EMBL" id="KPA80812.1"/>
    </source>
</evidence>
<dbReference type="OrthoDB" id="268852at2759"/>
<gene>
    <name evidence="1" type="ORF">ABB37_04246</name>
</gene>
<evidence type="ECO:0008006" key="3">
    <source>
        <dbReference type="Google" id="ProtNLM"/>
    </source>
</evidence>
<dbReference type="Gene3D" id="3.30.710.10">
    <property type="entry name" value="Potassium Channel Kv1.1, Chain A"/>
    <property type="match status" value="1"/>
</dbReference>
<evidence type="ECO:0000313" key="2">
    <source>
        <dbReference type="Proteomes" id="UP000037923"/>
    </source>
</evidence>